<gene>
    <name evidence="1" type="ORF">N791_00890</name>
</gene>
<dbReference type="AlphaFoldDB" id="A0A0A0M531"/>
<comment type="caution">
    <text evidence="1">The sequence shown here is derived from an EMBL/GenBank/DDBJ whole genome shotgun (WGS) entry which is preliminary data.</text>
</comment>
<evidence type="ECO:0000313" key="2">
    <source>
        <dbReference type="Proteomes" id="UP000030003"/>
    </source>
</evidence>
<dbReference type="InterPro" id="IPR017748">
    <property type="entry name" value="TagF"/>
</dbReference>
<sequence length="333" mass="35868">MAEARELQLPIGCFGKLPSRGDFVGGEGNHQLMHMLDRWSGHALELMARNPSWRQLYDEAEPLHFAFLGSGNRVAVGGHFVPSRDASGRRFPFLLAARLEVPRPLAFIGRSALALSRPWSLMERLGRQALEADDPAPALREIGAARVGIEAGTRAWDAAFDDFLDLQDVAALEALLQRPGRPPLLLRQVLPALGLLLQPVAAAGGGVDKGLSLPLPADPLYRPLVAAFWLDLVSGFLARADFELVLLLSGGTAHLGQDPCLLLGFNGADGRTLHGALDRSEAATRFVDLADAEWVDGQLSGDYALAKLASHLDRGDLALRTARAAFNRTFLGI</sequence>
<dbReference type="InterPro" id="IPR038225">
    <property type="entry name" value="TagF_sf"/>
</dbReference>
<proteinExistence type="predicted"/>
<dbReference type="eggNOG" id="COG3913">
    <property type="taxonomic scope" value="Bacteria"/>
</dbReference>
<dbReference type="Pfam" id="PF09867">
    <property type="entry name" value="TagF_N"/>
    <property type="match status" value="1"/>
</dbReference>
<dbReference type="NCBIfam" id="TIGR03373">
    <property type="entry name" value="VI_minor_4"/>
    <property type="match status" value="1"/>
</dbReference>
<accession>A0A0A0M531</accession>
<evidence type="ECO:0000313" key="1">
    <source>
        <dbReference type="EMBL" id="KGO98195.1"/>
    </source>
</evidence>
<reference evidence="1 2" key="1">
    <citation type="submission" date="2013-08" db="EMBL/GenBank/DDBJ databases">
        <title>Genomic analysis of Lysobacter defluvii.</title>
        <authorList>
            <person name="Wang Q."/>
            <person name="Wang G."/>
        </authorList>
    </citation>
    <scope>NUCLEOTIDE SEQUENCE [LARGE SCALE GENOMIC DNA]</scope>
    <source>
        <strain evidence="1 2">IMMIB APB-9</strain>
    </source>
</reference>
<dbReference type="Gene3D" id="3.40.1730.10">
    <property type="entry name" value="pa0076 domain"/>
    <property type="match status" value="1"/>
</dbReference>
<dbReference type="EMBL" id="AVBH01000115">
    <property type="protein sequence ID" value="KGO98195.1"/>
    <property type="molecule type" value="Genomic_DNA"/>
</dbReference>
<organism evidence="1 2">
    <name type="scientific">Lysobacter defluvii IMMIB APB-9 = DSM 18482</name>
    <dbReference type="NCBI Taxonomy" id="1385515"/>
    <lineage>
        <taxon>Bacteria</taxon>
        <taxon>Pseudomonadati</taxon>
        <taxon>Pseudomonadota</taxon>
        <taxon>Gammaproteobacteria</taxon>
        <taxon>Lysobacterales</taxon>
        <taxon>Lysobacteraceae</taxon>
        <taxon>Novilysobacter</taxon>
    </lineage>
</organism>
<protein>
    <submittedName>
        <fullName evidence="1">Type VI secretion protein</fullName>
    </submittedName>
</protein>
<name>A0A0A0M531_9GAMM</name>
<dbReference type="STRING" id="1385515.GCA_000423325_01478"/>
<keyword evidence="2" id="KW-1185">Reference proteome</keyword>
<dbReference type="Proteomes" id="UP000030003">
    <property type="component" value="Unassembled WGS sequence"/>
</dbReference>